<evidence type="ECO:0000313" key="2">
    <source>
        <dbReference type="EMBL" id="RRT40146.1"/>
    </source>
</evidence>
<sequence length="126" mass="13514">MEAKTPSVPSQLGILEQLLQVATKVRTVAGDRKHKESSQRLHCCQPSPSPLLLHSTPDLLSVGDQASSPLLESHPPAACVPGRSSPSRRRWRCDSCRLCTGSAAWLPARSHTHSAPAPSTILINVP</sequence>
<evidence type="ECO:0000256" key="1">
    <source>
        <dbReference type="SAM" id="MobiDB-lite"/>
    </source>
</evidence>
<dbReference type="AlphaFoldDB" id="A0A426XL01"/>
<gene>
    <name evidence="2" type="ORF">B296_00049047</name>
</gene>
<reference evidence="2 3" key="1">
    <citation type="journal article" date="2014" name="Agronomy (Basel)">
        <title>A Draft Genome Sequence for Ensete ventricosum, the Drought-Tolerant Tree Against Hunger.</title>
        <authorList>
            <person name="Harrison J."/>
            <person name="Moore K.A."/>
            <person name="Paszkiewicz K."/>
            <person name="Jones T."/>
            <person name="Grant M."/>
            <person name="Ambacheew D."/>
            <person name="Muzemil S."/>
            <person name="Studholme D.J."/>
        </authorList>
    </citation>
    <scope>NUCLEOTIDE SEQUENCE [LARGE SCALE GENOMIC DNA]</scope>
</reference>
<dbReference type="EMBL" id="AMZH03019610">
    <property type="protein sequence ID" value="RRT40146.1"/>
    <property type="molecule type" value="Genomic_DNA"/>
</dbReference>
<evidence type="ECO:0000313" key="3">
    <source>
        <dbReference type="Proteomes" id="UP000287651"/>
    </source>
</evidence>
<proteinExistence type="predicted"/>
<protein>
    <submittedName>
        <fullName evidence="2">Uncharacterized protein</fullName>
    </submittedName>
</protein>
<feature type="region of interest" description="Disordered" evidence="1">
    <location>
        <begin position="63"/>
        <end position="90"/>
    </location>
</feature>
<dbReference type="Proteomes" id="UP000287651">
    <property type="component" value="Unassembled WGS sequence"/>
</dbReference>
<organism evidence="2 3">
    <name type="scientific">Ensete ventricosum</name>
    <name type="common">Abyssinian banana</name>
    <name type="synonym">Musa ensete</name>
    <dbReference type="NCBI Taxonomy" id="4639"/>
    <lineage>
        <taxon>Eukaryota</taxon>
        <taxon>Viridiplantae</taxon>
        <taxon>Streptophyta</taxon>
        <taxon>Embryophyta</taxon>
        <taxon>Tracheophyta</taxon>
        <taxon>Spermatophyta</taxon>
        <taxon>Magnoliopsida</taxon>
        <taxon>Liliopsida</taxon>
        <taxon>Zingiberales</taxon>
        <taxon>Musaceae</taxon>
        <taxon>Ensete</taxon>
    </lineage>
</organism>
<name>A0A426XL01_ENSVE</name>
<accession>A0A426XL01</accession>
<comment type="caution">
    <text evidence="2">The sequence shown here is derived from an EMBL/GenBank/DDBJ whole genome shotgun (WGS) entry which is preliminary data.</text>
</comment>